<keyword evidence="2" id="KW-1134">Transmembrane beta strand</keyword>
<gene>
    <name evidence="10" type="ORF">GCM10023143_19230</name>
</gene>
<evidence type="ECO:0000256" key="1">
    <source>
        <dbReference type="ARBA" id="ARBA00004370"/>
    </source>
</evidence>
<dbReference type="InterPro" id="IPR039910">
    <property type="entry name" value="D15-like"/>
</dbReference>
<dbReference type="Pfam" id="PF07244">
    <property type="entry name" value="POTRA"/>
    <property type="match status" value="4"/>
</dbReference>
<feature type="region of interest" description="Disordered" evidence="7">
    <location>
        <begin position="29"/>
        <end position="67"/>
    </location>
</feature>
<dbReference type="PIRSF" id="PIRSF006076">
    <property type="entry name" value="OM_assembly_OMP85"/>
    <property type="match status" value="1"/>
</dbReference>
<keyword evidence="5" id="KW-0472">Membrane</keyword>
<evidence type="ECO:0000256" key="6">
    <source>
        <dbReference type="ARBA" id="ARBA00023237"/>
    </source>
</evidence>
<dbReference type="PROSITE" id="PS51779">
    <property type="entry name" value="POTRA"/>
    <property type="match status" value="1"/>
</dbReference>
<evidence type="ECO:0000256" key="7">
    <source>
        <dbReference type="SAM" id="MobiDB-lite"/>
    </source>
</evidence>
<dbReference type="PANTHER" id="PTHR12815">
    <property type="entry name" value="SORTING AND ASSEMBLY MACHINERY SAMM50 PROTEIN FAMILY MEMBER"/>
    <property type="match status" value="1"/>
</dbReference>
<evidence type="ECO:0000256" key="8">
    <source>
        <dbReference type="SAM" id="SignalP"/>
    </source>
</evidence>
<evidence type="ECO:0000256" key="5">
    <source>
        <dbReference type="ARBA" id="ARBA00023136"/>
    </source>
</evidence>
<name>A0ABP8FTI7_9BACT</name>
<feature type="domain" description="POTRA" evidence="9">
    <location>
        <begin position="103"/>
        <end position="177"/>
    </location>
</feature>
<comment type="subcellular location">
    <subcellularLocation>
        <location evidence="1">Membrane</location>
    </subcellularLocation>
</comment>
<dbReference type="InterPro" id="IPR010827">
    <property type="entry name" value="BamA/TamA_POTRA"/>
</dbReference>
<evidence type="ECO:0000259" key="9">
    <source>
        <dbReference type="PROSITE" id="PS51779"/>
    </source>
</evidence>
<proteinExistence type="predicted"/>
<comment type="caution">
    <text evidence="10">The sequence shown here is derived from an EMBL/GenBank/DDBJ whole genome shotgun (WGS) entry which is preliminary data.</text>
</comment>
<evidence type="ECO:0000256" key="2">
    <source>
        <dbReference type="ARBA" id="ARBA00022452"/>
    </source>
</evidence>
<protein>
    <submittedName>
        <fullName evidence="10">POTRA domain-containing protein</fullName>
    </submittedName>
</protein>
<keyword evidence="6" id="KW-0998">Cell outer membrane</keyword>
<dbReference type="Gene3D" id="2.40.160.50">
    <property type="entry name" value="membrane protein fhac: a member of the omp85/tpsb transporter family"/>
    <property type="match status" value="1"/>
</dbReference>
<keyword evidence="11" id="KW-1185">Reference proteome</keyword>
<evidence type="ECO:0000313" key="10">
    <source>
        <dbReference type="EMBL" id="GAA4310632.1"/>
    </source>
</evidence>
<keyword evidence="4 8" id="KW-0732">Signal</keyword>
<feature type="compositionally biased region" description="Low complexity" evidence="7">
    <location>
        <begin position="29"/>
        <end position="50"/>
    </location>
</feature>
<dbReference type="EMBL" id="BAABFN010000004">
    <property type="protein sequence ID" value="GAA4310632.1"/>
    <property type="molecule type" value="Genomic_DNA"/>
</dbReference>
<dbReference type="Gene3D" id="3.10.20.310">
    <property type="entry name" value="membrane protein fhac"/>
    <property type="match status" value="5"/>
</dbReference>
<reference evidence="11" key="1">
    <citation type="journal article" date="2019" name="Int. J. Syst. Evol. Microbiol.">
        <title>The Global Catalogue of Microorganisms (GCM) 10K type strain sequencing project: providing services to taxonomists for standard genome sequencing and annotation.</title>
        <authorList>
            <consortium name="The Broad Institute Genomics Platform"/>
            <consortium name="The Broad Institute Genome Sequencing Center for Infectious Disease"/>
            <person name="Wu L."/>
            <person name="Ma J."/>
        </authorList>
    </citation>
    <scope>NUCLEOTIDE SEQUENCE [LARGE SCALE GENOMIC DNA]</scope>
    <source>
        <strain evidence="11">JCM 17664</strain>
    </source>
</reference>
<sequence length="971" mass="108993">MSRLFPKYLWLLSFLTFSTGIMQARAQQADTTAPAAAPAPGTTTPDTTRPSAYPATPDTSSAVTPSLLLSPPSPVLPAGAAAAADTTGPAAPSPFSLDNPKAYTIAGITLTGAKYLDESLVVAASGLTIGQKITLPGDALGDAIRKLWDQKLFSDVAFLVDKIDGDKIYLDLHVAERPRLANFYFRGASKSQADELKEKSGLIAGRVVTGSTRRDAIYKIRKYFTEKGYRDVDINVTERPNTTQLNSVDLVFDIRRGSKIKVNDINFAGNGNMDPYRLKKKMKGTHEMTRFTLHPIPATSVYGRPAPLSFSEYLKQGGFLSFSSTKRLLDPYVRLKLFSSSKFNEKKYEEDRDKVISYYNSKGYRDVTLDKDTLYTVENGNLNVDIKLTEGRKYYFGNITWKGNTVYPDSVLNQVIGIHRGDIYNLELMQKRLGTVPSQEGGDVSSLYLDYGYLFFRITPVETAIRGDTIDYEMRIIEGPQADIKRVTITGNDKTNEHVVRRELRTVPGEKFSRQEIIRSTREISQLGFFNPEKVQPQPQPNAEDGTVDIGWTVEEKPSDQLQLSAGWGGYYGITGTVGITFNNFSLRNIFTKNAWRPLPSGDGQKLSLQIQSNGKYYSSYNFSFTEPWLGGKKRNPFTVSFFKTRMANATSYTGYGIPLFDNSSYMKTMGISVALGKQLHWPDDFFSLQYQINYQRFKLKDFSDAYLGLPGLTDGIVNNLNLRITLDRNSTDQPQFPRSGSHISLFGQFTPPYSAFNPDKDYAHMTAQENFKFIEYQKYRLTAEWYVPVGKPQGKDNRTFVLKAAIKMGFLGKYNNKVPLSPFERFDVGGDGMSNMTYYYGKDIISQRGYEEYYTSDPRVNPTSAGSPPPGYQGFTIFNKYTLELRYPVSLNPSSTIYALTFFEAGNGYEGFKEYNPFRLRRAAGIGMRFFLPMFGLLGFDYGVGFDRLQQGAGLKDATKFNFMLGFEPD</sequence>
<dbReference type="PANTHER" id="PTHR12815:SF47">
    <property type="entry name" value="TRANSLOCATION AND ASSEMBLY MODULE SUBUNIT TAMA"/>
    <property type="match status" value="1"/>
</dbReference>
<dbReference type="Proteomes" id="UP001501207">
    <property type="component" value="Unassembled WGS sequence"/>
</dbReference>
<feature type="chain" id="PRO_5047401011" evidence="8">
    <location>
        <begin position="27"/>
        <end position="971"/>
    </location>
</feature>
<evidence type="ECO:0000256" key="3">
    <source>
        <dbReference type="ARBA" id="ARBA00022692"/>
    </source>
</evidence>
<dbReference type="InterPro" id="IPR034746">
    <property type="entry name" value="POTRA"/>
</dbReference>
<feature type="signal peptide" evidence="8">
    <location>
        <begin position="1"/>
        <end position="26"/>
    </location>
</feature>
<evidence type="ECO:0000313" key="11">
    <source>
        <dbReference type="Proteomes" id="UP001501207"/>
    </source>
</evidence>
<organism evidence="10 11">
    <name type="scientific">Compostibacter hankyongensis</name>
    <dbReference type="NCBI Taxonomy" id="1007089"/>
    <lineage>
        <taxon>Bacteria</taxon>
        <taxon>Pseudomonadati</taxon>
        <taxon>Bacteroidota</taxon>
        <taxon>Chitinophagia</taxon>
        <taxon>Chitinophagales</taxon>
        <taxon>Chitinophagaceae</taxon>
        <taxon>Compostibacter</taxon>
    </lineage>
</organism>
<accession>A0ABP8FTI7</accession>
<dbReference type="InterPro" id="IPR023707">
    <property type="entry name" value="OM_assembly_BamA"/>
</dbReference>
<evidence type="ECO:0000256" key="4">
    <source>
        <dbReference type="ARBA" id="ARBA00022729"/>
    </source>
</evidence>
<keyword evidence="3" id="KW-0812">Transmembrane</keyword>